<dbReference type="Proteomes" id="UP000517765">
    <property type="component" value="Unassembled WGS sequence"/>
</dbReference>
<evidence type="ECO:0000313" key="4">
    <source>
        <dbReference type="EMBL" id="MBB1255531.1"/>
    </source>
</evidence>
<organism evidence="6 7">
    <name type="scientific">Streptomyces alkaliterrae</name>
    <dbReference type="NCBI Taxonomy" id="2213162"/>
    <lineage>
        <taxon>Bacteria</taxon>
        <taxon>Bacillati</taxon>
        <taxon>Actinomycetota</taxon>
        <taxon>Actinomycetes</taxon>
        <taxon>Kitasatosporales</taxon>
        <taxon>Streptomycetaceae</taxon>
        <taxon>Streptomyces</taxon>
    </lineage>
</organism>
<dbReference type="NCBIfam" id="TIGR03943">
    <property type="entry name" value="TIGR03943 family putative permease subunit"/>
    <property type="match status" value="1"/>
</dbReference>
<accession>A0A5P0Z099</accession>
<feature type="region of interest" description="Disordered" evidence="1">
    <location>
        <begin position="62"/>
        <end position="84"/>
    </location>
</feature>
<comment type="caution">
    <text evidence="6">The sequence shown here is derived from an EMBL/GenBank/DDBJ whole genome shotgun (WGS) entry which is preliminary data.</text>
</comment>
<dbReference type="Proteomes" id="UP000525686">
    <property type="component" value="Unassembled WGS sequence"/>
</dbReference>
<feature type="transmembrane region" description="Helical" evidence="2">
    <location>
        <begin position="33"/>
        <end position="54"/>
    </location>
</feature>
<evidence type="ECO:0000313" key="8">
    <source>
        <dbReference type="Proteomes" id="UP000517765"/>
    </source>
</evidence>
<dbReference type="EMBL" id="VJYK02000398">
    <property type="protein sequence ID" value="MQS04979.1"/>
    <property type="molecule type" value="Genomic_DNA"/>
</dbReference>
<sequence>MRRTVQTLLLMLAGASVLHISLFSELYLNYVTAGFRPLLILSGVLLLLLGLGAAGRDGFPLVSRESPEENDADKGDGHHGHGHDHSRGPRVAWLLFLPVLALLFYPPPPLGAYSAARSGDAPVAAPEGMGPLPKGDPLPMSLTQFSVRALYDGDRALEGRTVRLTGFVTPAADGDGWDLTRHLVRCCAADSRTLRARAHGAPAPPTDSWVTVTGRWRPVGEIGTESAGVALDVDEVVPVPRPADPYRDVAPEGGKD</sequence>
<keyword evidence="2" id="KW-0812">Transmembrane</keyword>
<keyword evidence="2" id="KW-1133">Transmembrane helix</keyword>
<evidence type="ECO:0000313" key="9">
    <source>
        <dbReference type="Proteomes" id="UP000525686"/>
    </source>
</evidence>
<evidence type="ECO:0000256" key="1">
    <source>
        <dbReference type="SAM" id="MobiDB-lite"/>
    </source>
</evidence>
<evidence type="ECO:0000313" key="6">
    <source>
        <dbReference type="EMBL" id="MQS04979.1"/>
    </source>
</evidence>
<feature type="domain" description="DUF1980" evidence="3">
    <location>
        <begin position="150"/>
        <end position="246"/>
    </location>
</feature>
<protein>
    <submittedName>
        <fullName evidence="6">TIGR03943 family protein</fullName>
    </submittedName>
</protein>
<dbReference type="EMBL" id="JABJWZ010000214">
    <property type="protein sequence ID" value="MBB1255531.1"/>
    <property type="molecule type" value="Genomic_DNA"/>
</dbReference>
<name>A0A5P0Z099_9ACTN</name>
<dbReference type="EMBL" id="JABJXA010000164">
    <property type="protein sequence ID" value="MBB1261347.1"/>
    <property type="molecule type" value="Genomic_DNA"/>
</dbReference>
<dbReference type="InterPro" id="IPR048447">
    <property type="entry name" value="DUF1980_C"/>
</dbReference>
<dbReference type="InterPro" id="IPR015402">
    <property type="entry name" value="DUF1980"/>
</dbReference>
<keyword evidence="2" id="KW-0472">Membrane</keyword>
<evidence type="ECO:0000313" key="7">
    <source>
        <dbReference type="Proteomes" id="UP000320857"/>
    </source>
</evidence>
<evidence type="ECO:0000256" key="2">
    <source>
        <dbReference type="SAM" id="Phobius"/>
    </source>
</evidence>
<dbReference type="AlphaFoldDB" id="A0A5P0Z099"/>
<reference evidence="8 9" key="2">
    <citation type="submission" date="2020-05" db="EMBL/GenBank/DDBJ databases">
        <title>Classification of alakaliphilic streptomycetes isolated from an alkaline soil next to Lonar Crater, India and a proposal for the recognition of Streptomyces alkaliterrae sp. nov.</title>
        <authorList>
            <person name="Golinska P."/>
        </authorList>
    </citation>
    <scope>NUCLEOTIDE SEQUENCE [LARGE SCALE GENOMIC DNA]</scope>
    <source>
        <strain evidence="9">OF3</strain>
        <strain evidence="8">OF8</strain>
    </source>
</reference>
<evidence type="ECO:0000313" key="5">
    <source>
        <dbReference type="EMBL" id="MBB1261347.1"/>
    </source>
</evidence>
<reference evidence="6 7" key="1">
    <citation type="submission" date="2019-10" db="EMBL/GenBank/DDBJ databases">
        <title>Streptomyces sp. nov., a novel actinobacterium isolated from alkaline environment.</title>
        <authorList>
            <person name="Golinska P."/>
        </authorList>
    </citation>
    <scope>NUCLEOTIDE SEQUENCE [LARGE SCALE GENOMIC DNA]</scope>
    <source>
        <strain evidence="6 7">OF1</strain>
    </source>
</reference>
<keyword evidence="7" id="KW-1185">Reference proteome</keyword>
<proteinExistence type="predicted"/>
<dbReference type="RefSeq" id="WP_143651164.1">
    <property type="nucleotide sequence ID" value="NZ_JABJWZ010000214.1"/>
</dbReference>
<dbReference type="Proteomes" id="UP000320857">
    <property type="component" value="Unassembled WGS sequence"/>
</dbReference>
<dbReference type="Pfam" id="PF21537">
    <property type="entry name" value="DUF1980_C"/>
    <property type="match status" value="1"/>
</dbReference>
<feature type="compositionally biased region" description="Basic and acidic residues" evidence="1">
    <location>
        <begin position="72"/>
        <end position="84"/>
    </location>
</feature>
<gene>
    <name evidence="6" type="ORF">FNX44_024615</name>
    <name evidence="4" type="ORF">H3146_19545</name>
    <name evidence="5" type="ORF">H3147_21400</name>
</gene>
<evidence type="ECO:0000259" key="3">
    <source>
        <dbReference type="Pfam" id="PF21537"/>
    </source>
</evidence>
<feature type="transmembrane region" description="Helical" evidence="2">
    <location>
        <begin position="91"/>
        <end position="108"/>
    </location>
</feature>
<reference evidence="4" key="3">
    <citation type="journal article" name="Syst. Appl. Microbiol.">
        <title>Streptomyces alkaliterrae sp. nov., isolated from an alkaline soil, and emended descriptions of Streptomyces alkaliphilus, Streptomyces calidiresistens and Streptomyces durbertensis.</title>
        <authorList>
            <person name="Swiecimska M."/>
            <person name="Golinska P."/>
            <person name="Nouioui I."/>
            <person name="Wypij M."/>
            <person name="Rai M."/>
            <person name="Sangal V."/>
            <person name="Goodfellow M."/>
        </authorList>
    </citation>
    <scope>NUCLEOTIDE SEQUENCE</scope>
    <source>
        <strain evidence="4">OF3</strain>
        <strain evidence="5">OF8</strain>
    </source>
</reference>